<dbReference type="SUPFAM" id="SSF51735">
    <property type="entry name" value="NAD(P)-binding Rossmann-fold domains"/>
    <property type="match status" value="2"/>
</dbReference>
<evidence type="ECO:0000313" key="4">
    <source>
        <dbReference type="Proteomes" id="UP000807504"/>
    </source>
</evidence>
<dbReference type="GO" id="GO:0016616">
    <property type="term" value="F:oxidoreductase activity, acting on the CH-OH group of donors, NAD or NADP as acceptor"/>
    <property type="evidence" value="ECO:0007669"/>
    <property type="project" value="UniProtKB-ARBA"/>
</dbReference>
<dbReference type="PANTHER" id="PTHR43115">
    <property type="entry name" value="DEHYDROGENASE/REDUCTASE SDR FAMILY MEMBER 11"/>
    <property type="match status" value="1"/>
</dbReference>
<comment type="caution">
    <text evidence="3">The sequence shown here is derived from an EMBL/GenBank/DDBJ whole genome shotgun (WGS) entry which is preliminary data.</text>
</comment>
<gene>
    <name evidence="3" type="ORF">HNY73_023099</name>
</gene>
<dbReference type="PRINTS" id="PR00080">
    <property type="entry name" value="SDRFAMILY"/>
</dbReference>
<dbReference type="InterPro" id="IPR036291">
    <property type="entry name" value="NAD(P)-bd_dom_sf"/>
</dbReference>
<keyword evidence="4" id="KW-1185">Reference proteome</keyword>
<proteinExistence type="inferred from homology"/>
<dbReference type="EMBL" id="JABXBU010002231">
    <property type="protein sequence ID" value="KAF8765102.1"/>
    <property type="molecule type" value="Genomic_DNA"/>
</dbReference>
<dbReference type="Proteomes" id="UP000807504">
    <property type="component" value="Unassembled WGS sequence"/>
</dbReference>
<dbReference type="PANTHER" id="PTHR43115:SF4">
    <property type="entry name" value="DEHYDROGENASE_REDUCTASE SDR FAMILY MEMBER 11"/>
    <property type="match status" value="1"/>
</dbReference>
<dbReference type="Gene3D" id="3.40.50.720">
    <property type="entry name" value="NAD(P)-binding Rossmann-like Domain"/>
    <property type="match status" value="2"/>
</dbReference>
<dbReference type="PRINTS" id="PR00081">
    <property type="entry name" value="GDHRDH"/>
</dbReference>
<keyword evidence="2" id="KW-0560">Oxidoreductase</keyword>
<dbReference type="Pfam" id="PF00106">
    <property type="entry name" value="adh_short"/>
    <property type="match status" value="2"/>
</dbReference>
<evidence type="ECO:0000256" key="2">
    <source>
        <dbReference type="ARBA" id="ARBA00023002"/>
    </source>
</evidence>
<dbReference type="AlphaFoldDB" id="A0A8T0E329"/>
<name>A0A8T0E329_ARGBR</name>
<reference evidence="3" key="1">
    <citation type="journal article" date="2020" name="bioRxiv">
        <title>Chromosome-level reference genome of the European wasp spider Argiope bruennichi: a resource for studies on range expansion and evolutionary adaptation.</title>
        <authorList>
            <person name="Sheffer M.M."/>
            <person name="Hoppe A."/>
            <person name="Krehenwinkel H."/>
            <person name="Uhl G."/>
            <person name="Kuss A.W."/>
            <person name="Jensen L."/>
            <person name="Jensen C."/>
            <person name="Gillespie R.G."/>
            <person name="Hoff K.J."/>
            <person name="Prost S."/>
        </authorList>
    </citation>
    <scope>NUCLEOTIDE SEQUENCE</scope>
</reference>
<evidence type="ECO:0000256" key="1">
    <source>
        <dbReference type="ARBA" id="ARBA00006484"/>
    </source>
</evidence>
<reference evidence="3" key="2">
    <citation type="submission" date="2020-06" db="EMBL/GenBank/DDBJ databases">
        <authorList>
            <person name="Sheffer M."/>
        </authorList>
    </citation>
    <scope>NUCLEOTIDE SEQUENCE</scope>
</reference>
<comment type="similarity">
    <text evidence="1">Belongs to the short-chain dehydrogenases/reductases (SDR) family.</text>
</comment>
<sequence>MERWQGRVALVTGASAGIGSELCRILVKYGMLVVGCARSVDKIRAIADEDALKDSPGKLIAIKCDLTKESDILSLFDVIRQKIGRLDVCINNAGLGYDAPLLTGTTEQFKNMLDVNVMALCICTQQAVKLMQEKGIDDGQIIHISSIGGHSIPQRGGWMGAHFYCGTKFMVRALTEGLRKEIKALKSHIRVASVSPGLVETSFFDTYLKDNASLKPEDLFKNQPLRSKDVVDTVVYILSAPQHVEVHDKCLHIMERWQGRVALVTGASSGIGAELCLALVRHGLVVVGCARSVDKIKAIAEEEKVKISPGKLIAIKCDLSKESEILSMFKEIRQTCGRVDICINNAGLGDEAPLLTGSTAEFRNMLDVNVMALCICTQQSFQLMQEKGIDDGQIIHISSMLGHKLSTAVPGAHFYCGTKFMVRALSEGHRRELKAIKSRIKVSCISPGVVETRYLANFWKKDPTKDPSSHLKSFECLQPKEIADSVLYVLSTPAPVEINDILIQSREHSFLCNVKL</sequence>
<dbReference type="FunFam" id="3.40.50.720:FF:000047">
    <property type="entry name" value="NADP-dependent L-serine/L-allo-threonine dehydrogenase"/>
    <property type="match status" value="2"/>
</dbReference>
<evidence type="ECO:0000313" key="3">
    <source>
        <dbReference type="EMBL" id="KAF8765102.1"/>
    </source>
</evidence>
<protein>
    <submittedName>
        <fullName evidence="3">Dehydrogenase/reductase SDR family member 11 like protein</fullName>
    </submittedName>
</protein>
<accession>A0A8T0E329</accession>
<organism evidence="3 4">
    <name type="scientific">Argiope bruennichi</name>
    <name type="common">Wasp spider</name>
    <name type="synonym">Aranea bruennichi</name>
    <dbReference type="NCBI Taxonomy" id="94029"/>
    <lineage>
        <taxon>Eukaryota</taxon>
        <taxon>Metazoa</taxon>
        <taxon>Ecdysozoa</taxon>
        <taxon>Arthropoda</taxon>
        <taxon>Chelicerata</taxon>
        <taxon>Arachnida</taxon>
        <taxon>Araneae</taxon>
        <taxon>Araneomorphae</taxon>
        <taxon>Entelegynae</taxon>
        <taxon>Araneoidea</taxon>
        <taxon>Araneidae</taxon>
        <taxon>Argiope</taxon>
    </lineage>
</organism>
<dbReference type="InterPro" id="IPR002347">
    <property type="entry name" value="SDR_fam"/>
</dbReference>